<keyword evidence="3" id="KW-0812">Transmembrane</keyword>
<dbReference type="PANTHER" id="PTHR11091">
    <property type="entry name" value="OXIDOREDUCTASE-RELATED"/>
    <property type="match status" value="1"/>
</dbReference>
<evidence type="ECO:0000256" key="3">
    <source>
        <dbReference type="SAM" id="Phobius"/>
    </source>
</evidence>
<dbReference type="SUPFAM" id="SSF89733">
    <property type="entry name" value="L-sulfolactate dehydrogenase-like"/>
    <property type="match status" value="1"/>
</dbReference>
<name>A0A183JSC9_9TREM</name>
<feature type="transmembrane region" description="Helical" evidence="3">
    <location>
        <begin position="195"/>
        <end position="219"/>
    </location>
</feature>
<keyword evidence="3" id="KW-0472">Membrane</keyword>
<protein>
    <submittedName>
        <fullName evidence="6">Malate dehydrogenase</fullName>
    </submittedName>
</protein>
<evidence type="ECO:0000256" key="1">
    <source>
        <dbReference type="ARBA" id="ARBA00006056"/>
    </source>
</evidence>
<dbReference type="InterPro" id="IPR043144">
    <property type="entry name" value="Mal/L-sulf/L-lact_DH-like_ah"/>
</dbReference>
<proteinExistence type="inferred from homology"/>
<keyword evidence="2" id="KW-0560">Oxidoreductase</keyword>
<dbReference type="InterPro" id="IPR036111">
    <property type="entry name" value="Mal/L-sulfo/L-lacto_DH-like_sf"/>
</dbReference>
<dbReference type="AlphaFoldDB" id="A0A183JSC9"/>
<evidence type="ECO:0000256" key="2">
    <source>
        <dbReference type="ARBA" id="ARBA00023002"/>
    </source>
</evidence>
<dbReference type="PANTHER" id="PTHR11091:SF0">
    <property type="entry name" value="MALATE DEHYDROGENASE"/>
    <property type="match status" value="1"/>
</dbReference>
<keyword evidence="5" id="KW-1185">Reference proteome</keyword>
<reference evidence="4 5" key="2">
    <citation type="submission" date="2018-11" db="EMBL/GenBank/DDBJ databases">
        <authorList>
            <consortium name="Pathogen Informatics"/>
        </authorList>
    </citation>
    <scope>NUCLEOTIDE SEQUENCE [LARGE SCALE GENOMIC DNA]</scope>
    <source>
        <strain evidence="4">Dakar</strain>
        <strain evidence="5">Dakar, Senegal</strain>
    </source>
</reference>
<dbReference type="Pfam" id="PF02615">
    <property type="entry name" value="Ldh_2"/>
    <property type="match status" value="1"/>
</dbReference>
<dbReference type="STRING" id="6186.A0A183JSC9"/>
<evidence type="ECO:0000313" key="4">
    <source>
        <dbReference type="EMBL" id="VDO97052.1"/>
    </source>
</evidence>
<comment type="similarity">
    <text evidence="1">Belongs to the LDH2/MDH2 oxidoreductase family.</text>
</comment>
<reference evidence="6" key="1">
    <citation type="submission" date="2016-06" db="UniProtKB">
        <authorList>
            <consortium name="WormBaseParasite"/>
        </authorList>
    </citation>
    <scope>IDENTIFICATION</scope>
</reference>
<dbReference type="Proteomes" id="UP000279833">
    <property type="component" value="Unassembled WGS sequence"/>
</dbReference>
<dbReference type="EMBL" id="UZAK01009593">
    <property type="protein sequence ID" value="VDO97052.1"/>
    <property type="molecule type" value="Genomic_DNA"/>
</dbReference>
<dbReference type="Gene3D" id="1.10.1530.10">
    <property type="match status" value="1"/>
</dbReference>
<dbReference type="InterPro" id="IPR003767">
    <property type="entry name" value="Malate/L-lactate_DH-like"/>
</dbReference>
<dbReference type="GO" id="GO:0016491">
    <property type="term" value="F:oxidoreductase activity"/>
    <property type="evidence" value="ECO:0007669"/>
    <property type="project" value="UniProtKB-KW"/>
</dbReference>
<evidence type="ECO:0000313" key="6">
    <source>
        <dbReference type="WBParaSite" id="SCUD_0000561901-mRNA-1"/>
    </source>
</evidence>
<feature type="transmembrane region" description="Helical" evidence="3">
    <location>
        <begin position="131"/>
        <end position="152"/>
    </location>
</feature>
<dbReference type="WBParaSite" id="SCUD_0000561901-mRNA-1">
    <property type="protein sequence ID" value="SCUD_0000561901-mRNA-1"/>
    <property type="gene ID" value="SCUD_0000561901"/>
</dbReference>
<gene>
    <name evidence="4" type="ORF">SCUD_LOCUS5619</name>
</gene>
<dbReference type="Gene3D" id="3.30.1370.60">
    <property type="entry name" value="Hypothetical oxidoreductase yiak, domain 2"/>
    <property type="match status" value="1"/>
</dbReference>
<dbReference type="InterPro" id="IPR043143">
    <property type="entry name" value="Mal/L-sulf/L-lact_DH-like_NADP"/>
</dbReference>
<organism evidence="6">
    <name type="scientific">Schistosoma curassoni</name>
    <dbReference type="NCBI Taxonomy" id="6186"/>
    <lineage>
        <taxon>Eukaryota</taxon>
        <taxon>Metazoa</taxon>
        <taxon>Spiralia</taxon>
        <taxon>Lophotrochozoa</taxon>
        <taxon>Platyhelminthes</taxon>
        <taxon>Trematoda</taxon>
        <taxon>Digenea</taxon>
        <taxon>Strigeidida</taxon>
        <taxon>Schistosomatoidea</taxon>
        <taxon>Schistosomatidae</taxon>
        <taxon>Schistosoma</taxon>
    </lineage>
</organism>
<evidence type="ECO:0000313" key="5">
    <source>
        <dbReference type="Proteomes" id="UP000279833"/>
    </source>
</evidence>
<keyword evidence="3" id="KW-1133">Transmembrane helix</keyword>
<accession>A0A183JSC9</accession>
<sequence>MILRYRFFRVFSNHGRKLSHYTPAGYSQLISTAEVKKFCIQCLEKVGAQSKHAKALSDVLVAGDYRGHYSHGLNRLEMYVQDIQKGVCSTDLEPIIVKETVSTALVDGKNVLGPVVGNFAMETAIKKADKTGIAFVAAFGSNHFGIAGWYSLMALQQGLIGLAFTNTSPLVFPTRARKVNCKHMYIYNHALNDVFILWIKISTIIQTFVLSVPLLYFIILTQCSRI</sequence>